<dbReference type="Pfam" id="PF05433">
    <property type="entry name" value="Rick_17kDa_Anti"/>
    <property type="match status" value="1"/>
</dbReference>
<proteinExistence type="predicted"/>
<evidence type="ECO:0000259" key="2">
    <source>
        <dbReference type="Pfam" id="PF05433"/>
    </source>
</evidence>
<dbReference type="RefSeq" id="WP_211946107.1">
    <property type="nucleotide sequence ID" value="NZ_CAJPUY010000003.1"/>
</dbReference>
<dbReference type="GO" id="GO:0019867">
    <property type="term" value="C:outer membrane"/>
    <property type="evidence" value="ECO:0007669"/>
    <property type="project" value="InterPro"/>
</dbReference>
<name>A0A916IRA6_9BURK</name>
<sequence length="78" mass="7370">MRTLRALGKATLVGVAVAALAGGCSDMTPKQRNTAIGAAAGGVGGAVLTNGSAVGTLGGAALGGVVGNVVTDDNHHHH</sequence>
<evidence type="ECO:0000313" key="3">
    <source>
        <dbReference type="EMBL" id="CAG2132879.1"/>
    </source>
</evidence>
<organism evidence="3 4">
    <name type="scientific">Cupriavidus yeoncheonensis</name>
    <dbReference type="NCBI Taxonomy" id="1462994"/>
    <lineage>
        <taxon>Bacteria</taxon>
        <taxon>Pseudomonadati</taxon>
        <taxon>Pseudomonadota</taxon>
        <taxon>Betaproteobacteria</taxon>
        <taxon>Burkholderiales</taxon>
        <taxon>Burkholderiaceae</taxon>
        <taxon>Cupriavidus</taxon>
    </lineage>
</organism>
<keyword evidence="4" id="KW-1185">Reference proteome</keyword>
<comment type="caution">
    <text evidence="3">The sequence shown here is derived from an EMBL/GenBank/DDBJ whole genome shotgun (WGS) entry which is preliminary data.</text>
</comment>
<keyword evidence="1" id="KW-0732">Signal</keyword>
<dbReference type="Proteomes" id="UP000672934">
    <property type="component" value="Unassembled WGS sequence"/>
</dbReference>
<feature type="signal peptide" evidence="1">
    <location>
        <begin position="1"/>
        <end position="21"/>
    </location>
</feature>
<reference evidence="3" key="1">
    <citation type="submission" date="2021-03" db="EMBL/GenBank/DDBJ databases">
        <authorList>
            <person name="Peeters C."/>
        </authorList>
    </citation>
    <scope>NUCLEOTIDE SEQUENCE</scope>
    <source>
        <strain evidence="3">LMG 31506</strain>
    </source>
</reference>
<dbReference type="InterPro" id="IPR008816">
    <property type="entry name" value="Gly_zipper_2TM_dom"/>
</dbReference>
<feature type="domain" description="Glycine zipper 2TM" evidence="2">
    <location>
        <begin position="34"/>
        <end position="69"/>
    </location>
</feature>
<protein>
    <recommendedName>
        <fullName evidence="2">Glycine zipper 2TM domain-containing protein</fullName>
    </recommendedName>
</protein>
<dbReference type="PROSITE" id="PS51257">
    <property type="entry name" value="PROKAR_LIPOPROTEIN"/>
    <property type="match status" value="1"/>
</dbReference>
<evidence type="ECO:0000256" key="1">
    <source>
        <dbReference type="SAM" id="SignalP"/>
    </source>
</evidence>
<accession>A0A916IRA6</accession>
<evidence type="ECO:0000313" key="4">
    <source>
        <dbReference type="Proteomes" id="UP000672934"/>
    </source>
</evidence>
<dbReference type="AlphaFoldDB" id="A0A916IRA6"/>
<dbReference type="EMBL" id="CAJPUY010000003">
    <property type="protein sequence ID" value="CAG2132879.1"/>
    <property type="molecule type" value="Genomic_DNA"/>
</dbReference>
<feature type="chain" id="PRO_5037333289" description="Glycine zipper 2TM domain-containing protein" evidence="1">
    <location>
        <begin position="22"/>
        <end position="78"/>
    </location>
</feature>
<gene>
    <name evidence="3" type="ORF">LMG31506_01109</name>
</gene>